<evidence type="ECO:0000313" key="4">
    <source>
        <dbReference type="Proteomes" id="UP001231166"/>
    </source>
</evidence>
<gene>
    <name evidence="1" type="ORF">O4328_28950</name>
    <name evidence="2" type="ORF">Q5707_38890</name>
</gene>
<dbReference type="RefSeq" id="WP_269592021.1">
    <property type="nucleotide sequence ID" value="NZ_CP130954.1"/>
</dbReference>
<protein>
    <submittedName>
        <fullName evidence="2">Uncharacterized protein</fullName>
    </submittedName>
</protein>
<geneLocation type="plasmid" evidence="2 4">
    <name>pRho-VOC14-C342</name>
</geneLocation>
<name>A0AAX3YT51_RHOOP</name>
<dbReference type="Proteomes" id="UP001066327">
    <property type="component" value="Unassembled WGS sequence"/>
</dbReference>
<evidence type="ECO:0000313" key="3">
    <source>
        <dbReference type="Proteomes" id="UP001066327"/>
    </source>
</evidence>
<reference evidence="2" key="2">
    <citation type="submission" date="2023-07" db="EMBL/GenBank/DDBJ databases">
        <title>Genomic analysis of Rhodococcus opacus VOC-14 with glycol ethers degradation activity.</title>
        <authorList>
            <person name="Narkevich D.A."/>
            <person name="Hlushen A.M."/>
            <person name="Akhremchuk A.E."/>
            <person name="Sikolenko M.A."/>
            <person name="Valentovich L.N."/>
        </authorList>
    </citation>
    <scope>NUCLEOTIDE SEQUENCE</scope>
    <source>
        <strain evidence="2">VOC-14</strain>
        <plasmid evidence="2">pRho-VOC14-C342</plasmid>
    </source>
</reference>
<sequence>MIDLPALAHIPSIVAELVAALSVPALVPHLLLAIAGVGAGALATFSDSDEVPAHTDDCGHWTRRRCRPGRR</sequence>
<dbReference type="EMBL" id="JAPWIS010000017">
    <property type="protein sequence ID" value="MCZ4587670.1"/>
    <property type="molecule type" value="Genomic_DNA"/>
</dbReference>
<dbReference type="EMBL" id="CP130954">
    <property type="protein sequence ID" value="WLF51334.1"/>
    <property type="molecule type" value="Genomic_DNA"/>
</dbReference>
<evidence type="ECO:0000313" key="2">
    <source>
        <dbReference type="EMBL" id="WLF51334.1"/>
    </source>
</evidence>
<accession>A0AAX3YT51</accession>
<dbReference type="AlphaFoldDB" id="A0AAX3YT51"/>
<organism evidence="2 4">
    <name type="scientific">Rhodococcus opacus</name>
    <name type="common">Nocardia opaca</name>
    <dbReference type="NCBI Taxonomy" id="37919"/>
    <lineage>
        <taxon>Bacteria</taxon>
        <taxon>Bacillati</taxon>
        <taxon>Actinomycetota</taxon>
        <taxon>Actinomycetes</taxon>
        <taxon>Mycobacteriales</taxon>
        <taxon>Nocardiaceae</taxon>
        <taxon>Rhodococcus</taxon>
    </lineage>
</organism>
<keyword evidence="3" id="KW-1185">Reference proteome</keyword>
<keyword evidence="2" id="KW-0614">Plasmid</keyword>
<evidence type="ECO:0000313" key="1">
    <source>
        <dbReference type="EMBL" id="MCZ4587670.1"/>
    </source>
</evidence>
<reference evidence="1" key="1">
    <citation type="submission" date="2022-12" db="EMBL/GenBank/DDBJ databases">
        <authorList>
            <person name="Krivoruchko A.V."/>
            <person name="Elkin A."/>
        </authorList>
    </citation>
    <scope>NUCLEOTIDE SEQUENCE</scope>
    <source>
        <strain evidence="1">IEGM 249</strain>
    </source>
</reference>
<dbReference type="Proteomes" id="UP001231166">
    <property type="component" value="Plasmid pRho-VOC14-C342"/>
</dbReference>
<proteinExistence type="predicted"/>